<dbReference type="EMBL" id="LGRX02007683">
    <property type="protein sequence ID" value="KAK3274513.1"/>
    <property type="molecule type" value="Genomic_DNA"/>
</dbReference>
<evidence type="ECO:0000313" key="2">
    <source>
        <dbReference type="Proteomes" id="UP001190700"/>
    </source>
</evidence>
<organism evidence="1 2">
    <name type="scientific">Cymbomonas tetramitiformis</name>
    <dbReference type="NCBI Taxonomy" id="36881"/>
    <lineage>
        <taxon>Eukaryota</taxon>
        <taxon>Viridiplantae</taxon>
        <taxon>Chlorophyta</taxon>
        <taxon>Pyramimonadophyceae</taxon>
        <taxon>Pyramimonadales</taxon>
        <taxon>Pyramimonadaceae</taxon>
        <taxon>Cymbomonas</taxon>
    </lineage>
</organism>
<gene>
    <name evidence="1" type="ORF">CYMTET_17304</name>
</gene>
<keyword evidence="2" id="KW-1185">Reference proteome</keyword>
<name>A0AAE0GAL2_9CHLO</name>
<sequence length="156" mass="16527">MLCMRGLPVNAGRSSKLNFKSGSAVGSQLTARIWHDLADHHALLVAQLGICNSSEAASATRGGGICNSRRASLTGEAASATRGGHLDSERGGIRSWEGICGSWRRHLRLARRGHAASEEACDSRGQHLRTCDFAGGICDSSTSREIISETRVVSPL</sequence>
<dbReference type="AlphaFoldDB" id="A0AAE0GAL2"/>
<reference evidence="1 2" key="1">
    <citation type="journal article" date="2015" name="Genome Biol. Evol.">
        <title>Comparative Genomics of a Bacterivorous Green Alga Reveals Evolutionary Causalities and Consequences of Phago-Mixotrophic Mode of Nutrition.</title>
        <authorList>
            <person name="Burns J.A."/>
            <person name="Paasch A."/>
            <person name="Narechania A."/>
            <person name="Kim E."/>
        </authorList>
    </citation>
    <scope>NUCLEOTIDE SEQUENCE [LARGE SCALE GENOMIC DNA]</scope>
    <source>
        <strain evidence="1 2">PLY_AMNH</strain>
    </source>
</reference>
<evidence type="ECO:0000313" key="1">
    <source>
        <dbReference type="EMBL" id="KAK3274513.1"/>
    </source>
</evidence>
<dbReference type="Proteomes" id="UP001190700">
    <property type="component" value="Unassembled WGS sequence"/>
</dbReference>
<accession>A0AAE0GAL2</accession>
<proteinExistence type="predicted"/>
<protein>
    <submittedName>
        <fullName evidence="1">Uncharacterized protein</fullName>
    </submittedName>
</protein>
<comment type="caution">
    <text evidence="1">The sequence shown here is derived from an EMBL/GenBank/DDBJ whole genome shotgun (WGS) entry which is preliminary data.</text>
</comment>